<dbReference type="HAMAP" id="MF_00454">
    <property type="entry name" value="FluC"/>
    <property type="match status" value="1"/>
</dbReference>
<dbReference type="Proteomes" id="UP001623384">
    <property type="component" value="Chromosome"/>
</dbReference>
<feature type="transmembrane region" description="Helical" evidence="10">
    <location>
        <begin position="12"/>
        <end position="30"/>
    </location>
</feature>
<dbReference type="InterPro" id="IPR003691">
    <property type="entry name" value="FluC"/>
</dbReference>
<name>A0ABZ2REA5_9MICC</name>
<keyword evidence="6 10" id="KW-0407">Ion channel</keyword>
<keyword evidence="10" id="KW-0406">Ion transport</keyword>
<comment type="similarity">
    <text evidence="7 10">Belongs to the fluoride channel Fluc/FEX (TC 1.A.43) family.</text>
</comment>
<keyword evidence="10" id="KW-0479">Metal-binding</keyword>
<organism evidence="11 12">
    <name type="scientific">Pseudarthrobacter quantipunctorum</name>
    <dbReference type="NCBI Taxonomy" id="3128980"/>
    <lineage>
        <taxon>Bacteria</taxon>
        <taxon>Bacillati</taxon>
        <taxon>Actinomycetota</taxon>
        <taxon>Actinomycetes</taxon>
        <taxon>Micrococcales</taxon>
        <taxon>Micrococcaceae</taxon>
        <taxon>Pseudarthrobacter</taxon>
    </lineage>
</organism>
<evidence type="ECO:0000256" key="10">
    <source>
        <dbReference type="HAMAP-Rule" id="MF_00454"/>
    </source>
</evidence>
<feature type="transmembrane region" description="Helical" evidence="10">
    <location>
        <begin position="42"/>
        <end position="61"/>
    </location>
</feature>
<dbReference type="EMBL" id="CP148033">
    <property type="protein sequence ID" value="WXK94445.1"/>
    <property type="molecule type" value="Genomic_DNA"/>
</dbReference>
<feature type="binding site" evidence="10">
    <location>
        <position position="85"/>
    </location>
    <ligand>
        <name>Na(+)</name>
        <dbReference type="ChEBI" id="CHEBI:29101"/>
        <note>structural</note>
    </ligand>
</feature>
<accession>A0ABZ2REA5</accession>
<feature type="transmembrane region" description="Helical" evidence="10">
    <location>
        <begin position="109"/>
        <end position="128"/>
    </location>
</feature>
<keyword evidence="3 10" id="KW-0812">Transmembrane</keyword>
<dbReference type="PANTHER" id="PTHR28259">
    <property type="entry name" value="FLUORIDE EXPORT PROTEIN 1-RELATED"/>
    <property type="match status" value="1"/>
</dbReference>
<gene>
    <name evidence="10" type="primary">fluC</name>
    <name evidence="10" type="synonym">crcB</name>
    <name evidence="11" type="ORF">WHH00_06485</name>
</gene>
<comment type="activity regulation">
    <text evidence="10">Na(+) is not transported, but it plays an essential structural role and its presence is essential for fluoride channel function.</text>
</comment>
<proteinExistence type="inferred from homology"/>
<evidence type="ECO:0000256" key="8">
    <source>
        <dbReference type="ARBA" id="ARBA00035585"/>
    </source>
</evidence>
<evidence type="ECO:0000256" key="4">
    <source>
        <dbReference type="ARBA" id="ARBA00022989"/>
    </source>
</evidence>
<sequence length="142" mass="14929">MSGLKTSWAPRAGAWLAVAAGGLVGTELRYGLGLAFPEFPGSFPWTTLCINVAGSFILAALTTAWMARPHTPFWLRAGLGPGLLGSFTTFSAVVFSLDQLVRAGQHGVWTAYLAVSLVLGLAAAGLGWRTGKIIGRPSRSRQ</sequence>
<evidence type="ECO:0000313" key="11">
    <source>
        <dbReference type="EMBL" id="WXK94445.1"/>
    </source>
</evidence>
<keyword evidence="5 10" id="KW-0472">Membrane</keyword>
<evidence type="ECO:0000256" key="1">
    <source>
        <dbReference type="ARBA" id="ARBA00004651"/>
    </source>
</evidence>
<keyword evidence="12" id="KW-1185">Reference proteome</keyword>
<comment type="catalytic activity">
    <reaction evidence="8">
        <text>fluoride(in) = fluoride(out)</text>
        <dbReference type="Rhea" id="RHEA:76159"/>
        <dbReference type="ChEBI" id="CHEBI:17051"/>
    </reaction>
    <physiologicalReaction direction="left-to-right" evidence="8">
        <dbReference type="Rhea" id="RHEA:76160"/>
    </physiologicalReaction>
</comment>
<evidence type="ECO:0000313" key="12">
    <source>
        <dbReference type="Proteomes" id="UP001623384"/>
    </source>
</evidence>
<dbReference type="Pfam" id="PF02537">
    <property type="entry name" value="CRCB"/>
    <property type="match status" value="1"/>
</dbReference>
<evidence type="ECO:0000256" key="3">
    <source>
        <dbReference type="ARBA" id="ARBA00022692"/>
    </source>
</evidence>
<evidence type="ECO:0000256" key="6">
    <source>
        <dbReference type="ARBA" id="ARBA00023303"/>
    </source>
</evidence>
<protein>
    <recommendedName>
        <fullName evidence="10">Fluoride-specific ion channel FluC</fullName>
    </recommendedName>
</protein>
<keyword evidence="4 10" id="KW-1133">Transmembrane helix</keyword>
<evidence type="ECO:0000256" key="5">
    <source>
        <dbReference type="ARBA" id="ARBA00023136"/>
    </source>
</evidence>
<evidence type="ECO:0000256" key="7">
    <source>
        <dbReference type="ARBA" id="ARBA00035120"/>
    </source>
</evidence>
<feature type="transmembrane region" description="Helical" evidence="10">
    <location>
        <begin position="73"/>
        <end position="97"/>
    </location>
</feature>
<dbReference type="RefSeq" id="WP_231455089.1">
    <property type="nucleotide sequence ID" value="NZ_CP148033.1"/>
</dbReference>
<dbReference type="PANTHER" id="PTHR28259:SF1">
    <property type="entry name" value="FLUORIDE EXPORT PROTEIN 1-RELATED"/>
    <property type="match status" value="1"/>
</dbReference>
<evidence type="ECO:0000256" key="9">
    <source>
        <dbReference type="ARBA" id="ARBA00049940"/>
    </source>
</evidence>
<keyword evidence="2 10" id="KW-1003">Cell membrane</keyword>
<keyword evidence="10" id="KW-0813">Transport</keyword>
<evidence type="ECO:0000256" key="2">
    <source>
        <dbReference type="ARBA" id="ARBA00022475"/>
    </source>
</evidence>
<feature type="binding site" evidence="10">
    <location>
        <position position="88"/>
    </location>
    <ligand>
        <name>Na(+)</name>
        <dbReference type="ChEBI" id="CHEBI:29101"/>
        <note>structural</note>
    </ligand>
</feature>
<comment type="subcellular location">
    <subcellularLocation>
        <location evidence="1 10">Cell membrane</location>
        <topology evidence="1 10">Multi-pass membrane protein</topology>
    </subcellularLocation>
</comment>
<reference evidence="11 12" key="1">
    <citation type="submission" date="2024-03" db="EMBL/GenBank/DDBJ databases">
        <title>Rhodococcus navarretei sp. nov. and Pseudarthrobacter quantumdoti sp. nov., two new species with the ability to biosynthesize Quantum Dots isolated from soil samples at Union Glacier, Antarctica.</title>
        <authorList>
            <person name="Vargas M."/>
        </authorList>
    </citation>
    <scope>NUCLEOTIDE SEQUENCE [LARGE SCALE GENOMIC DNA]</scope>
    <source>
        <strain evidence="11 12">RC-2-3</strain>
    </source>
</reference>
<keyword evidence="10" id="KW-0915">Sodium</keyword>
<comment type="function">
    <text evidence="9 10">Fluoride-specific ion channel. Important for reducing fluoride concentration in the cell, thus reducing its toxicity.</text>
</comment>